<dbReference type="AlphaFoldDB" id="A0A0F8WLA6"/>
<dbReference type="Pfam" id="PF18335">
    <property type="entry name" value="SH3_13"/>
    <property type="match status" value="1"/>
</dbReference>
<dbReference type="InterPro" id="IPR027417">
    <property type="entry name" value="P-loop_NTPase"/>
</dbReference>
<organism evidence="3">
    <name type="scientific">marine sediment metagenome</name>
    <dbReference type="NCBI Taxonomy" id="412755"/>
    <lineage>
        <taxon>unclassified sequences</taxon>
        <taxon>metagenomes</taxon>
        <taxon>ecological metagenomes</taxon>
    </lineage>
</organism>
<dbReference type="CDD" id="cd18809">
    <property type="entry name" value="SF1_C_RecD"/>
    <property type="match status" value="1"/>
</dbReference>
<comment type="caution">
    <text evidence="3">The sequence shown here is derived from an EMBL/GenBank/DDBJ whole genome shotgun (WGS) entry which is preliminary data.</text>
</comment>
<dbReference type="Gene3D" id="3.40.50.300">
    <property type="entry name" value="P-loop containing nucleotide triphosphate hydrolases"/>
    <property type="match status" value="1"/>
</dbReference>
<name>A0A0F8WLA6_9ZZZZ</name>
<feature type="domain" description="ATP-dependent RecD2 DNA helicase SH3" evidence="2">
    <location>
        <begin position="36"/>
        <end position="100"/>
    </location>
</feature>
<accession>A0A0F8WLA6</accession>
<dbReference type="Pfam" id="PF13538">
    <property type="entry name" value="UvrD_C_2"/>
    <property type="match status" value="1"/>
</dbReference>
<evidence type="ECO:0000259" key="1">
    <source>
        <dbReference type="Pfam" id="PF13538"/>
    </source>
</evidence>
<evidence type="ECO:0000259" key="2">
    <source>
        <dbReference type="Pfam" id="PF18335"/>
    </source>
</evidence>
<proteinExistence type="predicted"/>
<sequence length="194" mass="22289">MIKHLYEKSIPKNFGKNCEIQLLSPMTKGTLGTVKLNMLIQNFLNPKREEKKQIIVGDKIFREGDRVIHCRNNYELGVFNGDIGTIREINAEEMTCKIYFPIDDKTVSYKQVDIFEIDLAYAITIHKSQGSEFDAVIIPLFTQHYKMLYRNLIYTGPTRAKKLAVIIGGRNAFAMAIKNKSTSQRQTALKQLIR</sequence>
<gene>
    <name evidence="3" type="ORF">LCGC14_3052220</name>
</gene>
<dbReference type="InterPro" id="IPR027785">
    <property type="entry name" value="UvrD-like_helicase_C"/>
</dbReference>
<protein>
    <recommendedName>
        <fullName evidence="4">UvrD-like helicase C-terminal domain-containing protein</fullName>
    </recommendedName>
</protein>
<reference evidence="3" key="1">
    <citation type="journal article" date="2015" name="Nature">
        <title>Complex archaea that bridge the gap between prokaryotes and eukaryotes.</title>
        <authorList>
            <person name="Spang A."/>
            <person name="Saw J.H."/>
            <person name="Jorgensen S.L."/>
            <person name="Zaremba-Niedzwiedzka K."/>
            <person name="Martijn J."/>
            <person name="Lind A.E."/>
            <person name="van Eijk R."/>
            <person name="Schleper C."/>
            <person name="Guy L."/>
            <person name="Ettema T.J."/>
        </authorList>
    </citation>
    <scope>NUCLEOTIDE SEQUENCE</scope>
</reference>
<evidence type="ECO:0000313" key="3">
    <source>
        <dbReference type="EMBL" id="KKK57662.1"/>
    </source>
</evidence>
<evidence type="ECO:0008006" key="4">
    <source>
        <dbReference type="Google" id="ProtNLM"/>
    </source>
</evidence>
<dbReference type="EMBL" id="LAZR01064366">
    <property type="protein sequence ID" value="KKK57662.1"/>
    <property type="molecule type" value="Genomic_DNA"/>
</dbReference>
<dbReference type="SUPFAM" id="SSF52540">
    <property type="entry name" value="P-loop containing nucleoside triphosphate hydrolases"/>
    <property type="match status" value="1"/>
</dbReference>
<dbReference type="InterPro" id="IPR041451">
    <property type="entry name" value="RecD2_SH13"/>
</dbReference>
<dbReference type="Gene3D" id="2.30.30.940">
    <property type="match status" value="1"/>
</dbReference>
<feature type="domain" description="UvrD-like helicase C-terminal" evidence="1">
    <location>
        <begin position="119"/>
        <end position="167"/>
    </location>
</feature>